<dbReference type="CDD" id="cd00075">
    <property type="entry name" value="HATPase"/>
    <property type="match status" value="1"/>
</dbReference>
<gene>
    <name evidence="9" type="ORF">HNQ88_004566</name>
</gene>
<feature type="transmembrane region" description="Helical" evidence="7">
    <location>
        <begin position="293"/>
        <end position="317"/>
    </location>
</feature>
<dbReference type="EMBL" id="JAVDQD010000008">
    <property type="protein sequence ID" value="MDR6241479.1"/>
    <property type="molecule type" value="Genomic_DNA"/>
</dbReference>
<dbReference type="Gene3D" id="3.30.565.10">
    <property type="entry name" value="Histidine kinase-like ATPase, C-terminal domain"/>
    <property type="match status" value="1"/>
</dbReference>
<dbReference type="InterPro" id="IPR036097">
    <property type="entry name" value="HisK_dim/P_sf"/>
</dbReference>
<keyword evidence="5 9" id="KW-0418">Kinase</keyword>
<protein>
    <recommendedName>
        <fullName evidence="2">histidine kinase</fullName>
        <ecNumber evidence="2">2.7.13.3</ecNumber>
    </recommendedName>
</protein>
<reference evidence="9" key="1">
    <citation type="submission" date="2023-07" db="EMBL/GenBank/DDBJ databases">
        <title>Genomic Encyclopedia of Type Strains, Phase IV (KMG-IV): sequencing the most valuable type-strain genomes for metagenomic binning, comparative biology and taxonomic classification.</title>
        <authorList>
            <person name="Goeker M."/>
        </authorList>
    </citation>
    <scope>NUCLEOTIDE SEQUENCE</scope>
    <source>
        <strain evidence="9">DSM 26174</strain>
    </source>
</reference>
<sequence length="783" mass="89368">MVDYIVDKWRTSYPIRLSWKLSLSNPQSILIFMLSYFIGGNAYSQSITQGNTLNNLNPKSIKTIYLHTSESPNTNARLIKAWKKVNASGSLAPFKTHYLKIPLSNQTVINEWVLSFDQATNISCEILDIHGKTISESFTGKFIPRNEKFQYSGYGEHAIIKVPSMSESTLLVRIENQANYNINTSVTIKPLRTWTFAASLKNLWHGFFFGAIFIMLIYNASLFLLSKDLSYLYYSLFLASGILFFSIEFNFLPLILNIDGKNYAWTTTSFFITIIFYFLFLQHFLKNNLQPKWLELSFKFFITTTILAFIINSSIAYFDVGNYFHIMKMLAPVITGLSIFLIGALIYYGNKGSKYVFLSAGVIAFMAAWQIIEYKQSPSLMPPAPYKLQIGLFLEYIIFSIGLTFRYKENSEAKRVAQEKLFEEIQKNEQALKSINADLEKKVKLRTMEIQSQNEELTQQKEEIQMQAEALQNANNKLLELDSFKASMTNMIAHDLKNPLSTIMNDKLASEESRLAGKSLLTLIQNMLDVKKYENSQISLSFEKNDIIKLFGRSISLIKPTLSSKSISIEITAPDTLFVRMDANLIERVFINLLSNAIKHSPNNGTIHISFEKPDDNMLNFSIHNEGEAIPNIEIENIFKAYYQHAIAKQEHDVGTGLGLCFCKLVIEAHKGQIKAHKNMEFGAKFTFSLPLDSALEQSKNINAPSISTLNSQEIDFLQPYFKKLSNLDVYEFSKIKRILKEIAIPPTLNQKAIETWIHDIEDATYASDQERFESLTSLEIAE</sequence>
<evidence type="ECO:0000256" key="3">
    <source>
        <dbReference type="ARBA" id="ARBA00022553"/>
    </source>
</evidence>
<dbReference type="CDD" id="cd00082">
    <property type="entry name" value="HisKA"/>
    <property type="match status" value="1"/>
</dbReference>
<keyword evidence="4" id="KW-0808">Transferase</keyword>
<dbReference type="PANTHER" id="PTHR43547:SF2">
    <property type="entry name" value="HYBRID SIGNAL TRANSDUCTION HISTIDINE KINASE C"/>
    <property type="match status" value="1"/>
</dbReference>
<accession>A0AAE4BSR3</accession>
<dbReference type="SUPFAM" id="SSF47384">
    <property type="entry name" value="Homodimeric domain of signal transducing histidine kinase"/>
    <property type="match status" value="1"/>
</dbReference>
<evidence type="ECO:0000313" key="10">
    <source>
        <dbReference type="Proteomes" id="UP001185092"/>
    </source>
</evidence>
<feature type="transmembrane region" description="Helical" evidence="7">
    <location>
        <begin position="203"/>
        <end position="225"/>
    </location>
</feature>
<proteinExistence type="predicted"/>
<dbReference type="AlphaFoldDB" id="A0AAE4BSR3"/>
<dbReference type="InterPro" id="IPR036890">
    <property type="entry name" value="HATPase_C_sf"/>
</dbReference>
<keyword evidence="7" id="KW-0812">Transmembrane</keyword>
<dbReference type="SMART" id="SM00387">
    <property type="entry name" value="HATPase_c"/>
    <property type="match status" value="1"/>
</dbReference>
<evidence type="ECO:0000259" key="8">
    <source>
        <dbReference type="PROSITE" id="PS50109"/>
    </source>
</evidence>
<dbReference type="Pfam" id="PF02518">
    <property type="entry name" value="HATPase_c"/>
    <property type="match status" value="1"/>
</dbReference>
<dbReference type="PANTHER" id="PTHR43547">
    <property type="entry name" value="TWO-COMPONENT HISTIDINE KINASE"/>
    <property type="match status" value="1"/>
</dbReference>
<evidence type="ECO:0000313" key="9">
    <source>
        <dbReference type="EMBL" id="MDR6241479.1"/>
    </source>
</evidence>
<name>A0AAE4BSR3_9BACT</name>
<dbReference type="InterPro" id="IPR003594">
    <property type="entry name" value="HATPase_dom"/>
</dbReference>
<feature type="transmembrane region" description="Helical" evidence="7">
    <location>
        <begin position="232"/>
        <end position="256"/>
    </location>
</feature>
<feature type="transmembrane region" description="Helical" evidence="7">
    <location>
        <begin position="355"/>
        <end position="372"/>
    </location>
</feature>
<dbReference type="InterPro" id="IPR003661">
    <property type="entry name" value="HisK_dim/P_dom"/>
</dbReference>
<dbReference type="FunFam" id="3.30.565.10:FF:000006">
    <property type="entry name" value="Sensor histidine kinase WalK"/>
    <property type="match status" value="1"/>
</dbReference>
<feature type="domain" description="Histidine kinase" evidence="8">
    <location>
        <begin position="491"/>
        <end position="694"/>
    </location>
</feature>
<feature type="transmembrane region" description="Helical" evidence="7">
    <location>
        <begin position="329"/>
        <end position="348"/>
    </location>
</feature>
<evidence type="ECO:0000256" key="7">
    <source>
        <dbReference type="SAM" id="Phobius"/>
    </source>
</evidence>
<dbReference type="GO" id="GO:0000155">
    <property type="term" value="F:phosphorelay sensor kinase activity"/>
    <property type="evidence" value="ECO:0007669"/>
    <property type="project" value="InterPro"/>
</dbReference>
<evidence type="ECO:0000256" key="6">
    <source>
        <dbReference type="SAM" id="Coils"/>
    </source>
</evidence>
<feature type="transmembrane region" description="Helical" evidence="7">
    <location>
        <begin position="262"/>
        <end position="281"/>
    </location>
</feature>
<keyword evidence="3" id="KW-0597">Phosphoprotein</keyword>
<keyword evidence="6" id="KW-0175">Coiled coil</keyword>
<dbReference type="SUPFAM" id="SSF55874">
    <property type="entry name" value="ATPase domain of HSP90 chaperone/DNA topoisomerase II/histidine kinase"/>
    <property type="match status" value="1"/>
</dbReference>
<dbReference type="Pfam" id="PF07695">
    <property type="entry name" value="7TMR-DISM_7TM"/>
    <property type="match status" value="1"/>
</dbReference>
<dbReference type="InterPro" id="IPR011623">
    <property type="entry name" value="7TMR_DISM_rcpt_extracell_dom1"/>
</dbReference>
<evidence type="ECO:0000256" key="2">
    <source>
        <dbReference type="ARBA" id="ARBA00012438"/>
    </source>
</evidence>
<keyword evidence="7" id="KW-0472">Membrane</keyword>
<dbReference type="Proteomes" id="UP001185092">
    <property type="component" value="Unassembled WGS sequence"/>
</dbReference>
<evidence type="ECO:0000256" key="5">
    <source>
        <dbReference type="ARBA" id="ARBA00022777"/>
    </source>
</evidence>
<evidence type="ECO:0000256" key="1">
    <source>
        <dbReference type="ARBA" id="ARBA00000085"/>
    </source>
</evidence>
<keyword evidence="7" id="KW-1133">Transmembrane helix</keyword>
<dbReference type="RefSeq" id="WP_309942288.1">
    <property type="nucleotide sequence ID" value="NZ_AP025306.1"/>
</dbReference>
<evidence type="ECO:0000256" key="4">
    <source>
        <dbReference type="ARBA" id="ARBA00022679"/>
    </source>
</evidence>
<feature type="coiled-coil region" evidence="6">
    <location>
        <begin position="408"/>
        <end position="481"/>
    </location>
</feature>
<comment type="caution">
    <text evidence="9">The sequence shown here is derived from an EMBL/GenBank/DDBJ whole genome shotgun (WGS) entry which is preliminary data.</text>
</comment>
<keyword evidence="10" id="KW-1185">Reference proteome</keyword>
<organism evidence="9 10">
    <name type="scientific">Aureibacter tunicatorum</name>
    <dbReference type="NCBI Taxonomy" id="866807"/>
    <lineage>
        <taxon>Bacteria</taxon>
        <taxon>Pseudomonadati</taxon>
        <taxon>Bacteroidota</taxon>
        <taxon>Cytophagia</taxon>
        <taxon>Cytophagales</taxon>
        <taxon>Persicobacteraceae</taxon>
        <taxon>Aureibacter</taxon>
    </lineage>
</organism>
<dbReference type="InterPro" id="IPR005467">
    <property type="entry name" value="His_kinase_dom"/>
</dbReference>
<dbReference type="PROSITE" id="PS50109">
    <property type="entry name" value="HIS_KIN"/>
    <property type="match status" value="1"/>
</dbReference>
<dbReference type="EC" id="2.7.13.3" evidence="2"/>
<comment type="catalytic activity">
    <reaction evidence="1">
        <text>ATP + protein L-histidine = ADP + protein N-phospho-L-histidine.</text>
        <dbReference type="EC" id="2.7.13.3"/>
    </reaction>
</comment>